<dbReference type="OrthoDB" id="271604at2157"/>
<feature type="domain" description="Halobacterial output" evidence="1">
    <location>
        <begin position="2"/>
        <end position="62"/>
    </location>
</feature>
<proteinExistence type="predicted"/>
<accession>M0LFN4</accession>
<comment type="caution">
    <text evidence="2">The sequence shown here is derived from an EMBL/GenBank/DDBJ whole genome shotgun (WGS) entry which is preliminary data.</text>
</comment>
<dbReference type="EMBL" id="AOMA01000146">
    <property type="protein sequence ID" value="EMA32361.1"/>
    <property type="molecule type" value="Genomic_DNA"/>
</dbReference>
<dbReference type="eggNOG" id="arCOG08928">
    <property type="taxonomic scope" value="Archaea"/>
</dbReference>
<evidence type="ECO:0000313" key="2">
    <source>
        <dbReference type="EMBL" id="EMA32361.1"/>
    </source>
</evidence>
<protein>
    <recommendedName>
        <fullName evidence="1">Halobacterial output domain-containing protein</fullName>
    </recommendedName>
</protein>
<evidence type="ECO:0000259" key="1">
    <source>
        <dbReference type="Pfam" id="PF18545"/>
    </source>
</evidence>
<gene>
    <name evidence="2" type="ORF">C446_14654</name>
</gene>
<dbReference type="AlphaFoldDB" id="M0LFN4"/>
<name>M0LFN4_9EURY</name>
<reference evidence="2 3" key="1">
    <citation type="journal article" date="2014" name="PLoS Genet.">
        <title>Phylogenetically driven sequencing of extremely halophilic archaea reveals strategies for static and dynamic osmo-response.</title>
        <authorList>
            <person name="Becker E.A."/>
            <person name="Seitzer P.M."/>
            <person name="Tritt A."/>
            <person name="Larsen D."/>
            <person name="Krusor M."/>
            <person name="Yao A.I."/>
            <person name="Wu D."/>
            <person name="Madern D."/>
            <person name="Eisen J.A."/>
            <person name="Darling A.E."/>
            <person name="Facciotti M.T."/>
        </authorList>
    </citation>
    <scope>NUCLEOTIDE SEQUENCE [LARGE SCALE GENOMIC DNA]</scope>
    <source>
        <strain evidence="2 3">JCM 10879</strain>
    </source>
</reference>
<dbReference type="InterPro" id="IPR040624">
    <property type="entry name" value="HalOD1"/>
</dbReference>
<keyword evidence="3" id="KW-1185">Reference proteome</keyword>
<dbReference type="Pfam" id="PF18545">
    <property type="entry name" value="HalOD1"/>
    <property type="match status" value="1"/>
</dbReference>
<sequence>MAIVDFVARETGTDAVELSPLYDAVDPDALDSLLRSDGFAALEFEYEGRTVEIEDADGSLRISFADGTVTAEDSQATVDAGSSPSL</sequence>
<dbReference type="Proteomes" id="UP000011607">
    <property type="component" value="Unassembled WGS sequence"/>
</dbReference>
<evidence type="ECO:0000313" key="3">
    <source>
        <dbReference type="Proteomes" id="UP000011607"/>
    </source>
</evidence>
<organism evidence="2 3">
    <name type="scientific">Halobiforma nitratireducens JCM 10879</name>
    <dbReference type="NCBI Taxonomy" id="1227454"/>
    <lineage>
        <taxon>Archaea</taxon>
        <taxon>Methanobacteriati</taxon>
        <taxon>Methanobacteriota</taxon>
        <taxon>Stenosarchaea group</taxon>
        <taxon>Halobacteria</taxon>
        <taxon>Halobacteriales</taxon>
        <taxon>Natrialbaceae</taxon>
        <taxon>Halobiforma</taxon>
    </lineage>
</organism>
<dbReference type="PATRIC" id="fig|1227454.3.peg.3006"/>